<dbReference type="RefSeq" id="XP_033379635.1">
    <property type="nucleotide sequence ID" value="XM_033528954.1"/>
</dbReference>
<feature type="compositionally biased region" description="Acidic residues" evidence="1">
    <location>
        <begin position="227"/>
        <end position="237"/>
    </location>
</feature>
<dbReference type="AlphaFoldDB" id="A0A6A5XEN0"/>
<feature type="region of interest" description="Disordered" evidence="1">
    <location>
        <begin position="1"/>
        <end position="194"/>
    </location>
</feature>
<feature type="compositionally biased region" description="Polar residues" evidence="1">
    <location>
        <begin position="92"/>
        <end position="110"/>
    </location>
</feature>
<dbReference type="OrthoDB" id="5378435at2759"/>
<protein>
    <submittedName>
        <fullName evidence="2">Uncharacterized protein</fullName>
    </submittedName>
</protein>
<accession>A0A6A5XEN0</accession>
<evidence type="ECO:0000313" key="3">
    <source>
        <dbReference type="Proteomes" id="UP000799778"/>
    </source>
</evidence>
<feature type="compositionally biased region" description="Polar residues" evidence="1">
    <location>
        <begin position="148"/>
        <end position="164"/>
    </location>
</feature>
<name>A0A6A5XEN0_9PLEO</name>
<feature type="region of interest" description="Disordered" evidence="1">
    <location>
        <begin position="208"/>
        <end position="340"/>
    </location>
</feature>
<organism evidence="2 3">
    <name type="scientific">Aaosphaeria arxii CBS 175.79</name>
    <dbReference type="NCBI Taxonomy" id="1450172"/>
    <lineage>
        <taxon>Eukaryota</taxon>
        <taxon>Fungi</taxon>
        <taxon>Dikarya</taxon>
        <taxon>Ascomycota</taxon>
        <taxon>Pezizomycotina</taxon>
        <taxon>Dothideomycetes</taxon>
        <taxon>Pleosporomycetidae</taxon>
        <taxon>Pleosporales</taxon>
        <taxon>Pleosporales incertae sedis</taxon>
        <taxon>Aaosphaeria</taxon>
    </lineage>
</organism>
<gene>
    <name evidence="2" type="ORF">BU24DRAFT_426378</name>
</gene>
<feature type="compositionally biased region" description="Low complexity" evidence="1">
    <location>
        <begin position="179"/>
        <end position="188"/>
    </location>
</feature>
<evidence type="ECO:0000313" key="2">
    <source>
        <dbReference type="EMBL" id="KAF2011296.1"/>
    </source>
</evidence>
<keyword evidence="3" id="KW-1185">Reference proteome</keyword>
<evidence type="ECO:0000256" key="1">
    <source>
        <dbReference type="SAM" id="MobiDB-lite"/>
    </source>
</evidence>
<feature type="compositionally biased region" description="Acidic residues" evidence="1">
    <location>
        <begin position="279"/>
        <end position="304"/>
    </location>
</feature>
<dbReference type="Proteomes" id="UP000799778">
    <property type="component" value="Unassembled WGS sequence"/>
</dbReference>
<feature type="compositionally biased region" description="Low complexity" evidence="1">
    <location>
        <begin position="32"/>
        <end position="41"/>
    </location>
</feature>
<dbReference type="GeneID" id="54286351"/>
<reference evidence="2" key="1">
    <citation type="journal article" date="2020" name="Stud. Mycol.">
        <title>101 Dothideomycetes genomes: a test case for predicting lifestyles and emergence of pathogens.</title>
        <authorList>
            <person name="Haridas S."/>
            <person name="Albert R."/>
            <person name="Binder M."/>
            <person name="Bloem J."/>
            <person name="Labutti K."/>
            <person name="Salamov A."/>
            <person name="Andreopoulos B."/>
            <person name="Baker S."/>
            <person name="Barry K."/>
            <person name="Bills G."/>
            <person name="Bluhm B."/>
            <person name="Cannon C."/>
            <person name="Castanera R."/>
            <person name="Culley D."/>
            <person name="Daum C."/>
            <person name="Ezra D."/>
            <person name="Gonzalez J."/>
            <person name="Henrissat B."/>
            <person name="Kuo A."/>
            <person name="Liang C."/>
            <person name="Lipzen A."/>
            <person name="Lutzoni F."/>
            <person name="Magnuson J."/>
            <person name="Mondo S."/>
            <person name="Nolan M."/>
            <person name="Ohm R."/>
            <person name="Pangilinan J."/>
            <person name="Park H.-J."/>
            <person name="Ramirez L."/>
            <person name="Alfaro M."/>
            <person name="Sun H."/>
            <person name="Tritt A."/>
            <person name="Yoshinaga Y."/>
            <person name="Zwiers L.-H."/>
            <person name="Turgeon B."/>
            <person name="Goodwin S."/>
            <person name="Spatafora J."/>
            <person name="Crous P."/>
            <person name="Grigoriev I."/>
        </authorList>
    </citation>
    <scope>NUCLEOTIDE SEQUENCE</scope>
    <source>
        <strain evidence="2">CBS 175.79</strain>
    </source>
</reference>
<proteinExistence type="predicted"/>
<sequence length="372" mass="41387">MASTFPPGHDPLSNNHPSIANMAYPMVRRASRSSGSQSGSRPTRVEKPKSTHNSPRTMERRKTTTGPVKRYATLDDHYNFMFGGSREEEEQVQTQTSRPMSWHPSSSQFQVPPRSSGPMEHAQAQDFGPRYNPSSRNSAHGSDFYSLSARNSMFQDQMQTSQAATYPHNHHRGSHDSDSSWQASSTSTPATEPMPWYLQEWARKNEEHAAISRNGSSDFLPIQHPSEEEEAMDEDMEDSGKELIGMGLYDLPDPALSWSSGLVESTGKGLKLEETWQPPEEDVEDEDADAEGDADDASSDDASVEDLPAPPPAAPQPAQTIDTLGKPQVSSNMDGQSFFFDDDENYTKEWYFQQLKQSTMPVRDAGLGYGWL</sequence>
<dbReference type="EMBL" id="ML978074">
    <property type="protein sequence ID" value="KAF2011296.1"/>
    <property type="molecule type" value="Genomic_DNA"/>
</dbReference>